<comment type="function">
    <text evidence="8">Ferredoxins are iron-sulfur proteins that transfer electrons in a wide variety of metabolic reactions.</text>
</comment>
<dbReference type="Pfam" id="PF13459">
    <property type="entry name" value="Fer4_15"/>
    <property type="match status" value="1"/>
</dbReference>
<comment type="caution">
    <text evidence="9">The sequence shown here is derived from an EMBL/GenBank/DDBJ whole genome shotgun (WGS) entry which is preliminary data.</text>
</comment>
<dbReference type="InterPro" id="IPR051269">
    <property type="entry name" value="Fe-S_cluster_ET"/>
</dbReference>
<evidence type="ECO:0000256" key="6">
    <source>
        <dbReference type="ARBA" id="ARBA00023014"/>
    </source>
</evidence>
<dbReference type="InterPro" id="IPR001080">
    <property type="entry name" value="3Fe4S_ferredoxin"/>
</dbReference>
<keyword evidence="3 8" id="KW-0479">Metal-binding</keyword>
<evidence type="ECO:0000256" key="2">
    <source>
        <dbReference type="ARBA" id="ARBA00022448"/>
    </source>
</evidence>
<keyword evidence="2 8" id="KW-0813">Transport</keyword>
<evidence type="ECO:0000313" key="9">
    <source>
        <dbReference type="EMBL" id="GHH78300.1"/>
    </source>
</evidence>
<keyword evidence="7" id="KW-0003">3Fe-4S</keyword>
<keyword evidence="10" id="KW-1185">Reference proteome</keyword>
<organism evidence="9 10">
    <name type="scientific">Promicromonospora soli</name>
    <dbReference type="NCBI Taxonomy" id="2035533"/>
    <lineage>
        <taxon>Bacteria</taxon>
        <taxon>Bacillati</taxon>
        <taxon>Actinomycetota</taxon>
        <taxon>Actinomycetes</taxon>
        <taxon>Micrococcales</taxon>
        <taxon>Promicromonosporaceae</taxon>
        <taxon>Promicromonospora</taxon>
    </lineage>
</organism>
<evidence type="ECO:0000256" key="5">
    <source>
        <dbReference type="ARBA" id="ARBA00023004"/>
    </source>
</evidence>
<dbReference type="EMBL" id="BNAS01000007">
    <property type="protein sequence ID" value="GHH78300.1"/>
    <property type="molecule type" value="Genomic_DNA"/>
</dbReference>
<dbReference type="SUPFAM" id="SSF54862">
    <property type="entry name" value="4Fe-4S ferredoxins"/>
    <property type="match status" value="1"/>
</dbReference>
<dbReference type="PRINTS" id="PR00352">
    <property type="entry name" value="3FE4SFRDOXIN"/>
</dbReference>
<comment type="cofactor">
    <cofactor evidence="1">
        <name>[3Fe-4S] cluster</name>
        <dbReference type="ChEBI" id="CHEBI:21137"/>
    </cofactor>
</comment>
<keyword evidence="4 8" id="KW-0249">Electron transport</keyword>
<reference evidence="9" key="1">
    <citation type="journal article" date="2014" name="Int. J. Syst. Evol. Microbiol.">
        <title>Complete genome sequence of Corynebacterium casei LMG S-19264T (=DSM 44701T), isolated from a smear-ripened cheese.</title>
        <authorList>
            <consortium name="US DOE Joint Genome Institute (JGI-PGF)"/>
            <person name="Walter F."/>
            <person name="Albersmeier A."/>
            <person name="Kalinowski J."/>
            <person name="Ruckert C."/>
        </authorList>
    </citation>
    <scope>NUCLEOTIDE SEQUENCE</scope>
    <source>
        <strain evidence="9">CGMCC 4.7398</strain>
    </source>
</reference>
<dbReference type="GO" id="GO:0009055">
    <property type="term" value="F:electron transfer activity"/>
    <property type="evidence" value="ECO:0007669"/>
    <property type="project" value="UniProtKB-UniRule"/>
</dbReference>
<evidence type="ECO:0000256" key="3">
    <source>
        <dbReference type="ARBA" id="ARBA00022723"/>
    </source>
</evidence>
<evidence type="ECO:0000313" key="10">
    <source>
        <dbReference type="Proteomes" id="UP000627369"/>
    </source>
</evidence>
<evidence type="ECO:0000256" key="4">
    <source>
        <dbReference type="ARBA" id="ARBA00022982"/>
    </source>
</evidence>
<keyword evidence="5 8" id="KW-0408">Iron</keyword>
<evidence type="ECO:0000256" key="8">
    <source>
        <dbReference type="RuleBase" id="RU368020"/>
    </source>
</evidence>
<dbReference type="Gene3D" id="3.30.70.20">
    <property type="match status" value="1"/>
</dbReference>
<sequence>MKINVDRDACCGAGQCALLAPDVFGQDDDDRVILLDERPGPELDFAVQEAMSMCPTGVIWVDQNA</sequence>
<keyword evidence="6 8" id="KW-0411">Iron-sulfur</keyword>
<dbReference type="Proteomes" id="UP000627369">
    <property type="component" value="Unassembled WGS sequence"/>
</dbReference>
<protein>
    <recommendedName>
        <fullName evidence="8">Ferredoxin</fullName>
    </recommendedName>
</protein>
<evidence type="ECO:0000256" key="1">
    <source>
        <dbReference type="ARBA" id="ARBA00001927"/>
    </source>
</evidence>
<accession>A0A919G6Q2</accession>
<dbReference type="GO" id="GO:0051538">
    <property type="term" value="F:3 iron, 4 sulfur cluster binding"/>
    <property type="evidence" value="ECO:0007669"/>
    <property type="project" value="UniProtKB-KW"/>
</dbReference>
<dbReference type="PANTHER" id="PTHR36923">
    <property type="entry name" value="FERREDOXIN"/>
    <property type="match status" value="1"/>
</dbReference>
<name>A0A919G6Q2_9MICO</name>
<evidence type="ECO:0000256" key="7">
    <source>
        <dbReference type="ARBA" id="ARBA00023291"/>
    </source>
</evidence>
<dbReference type="AlphaFoldDB" id="A0A919G6Q2"/>
<dbReference type="PANTHER" id="PTHR36923:SF3">
    <property type="entry name" value="FERREDOXIN"/>
    <property type="match status" value="1"/>
</dbReference>
<dbReference type="GO" id="GO:0005506">
    <property type="term" value="F:iron ion binding"/>
    <property type="evidence" value="ECO:0007669"/>
    <property type="project" value="UniProtKB-UniRule"/>
</dbReference>
<proteinExistence type="predicted"/>
<gene>
    <name evidence="9" type="primary">fer</name>
    <name evidence="9" type="ORF">GCM10017772_41270</name>
</gene>
<reference evidence="9" key="2">
    <citation type="submission" date="2020-09" db="EMBL/GenBank/DDBJ databases">
        <authorList>
            <person name="Sun Q."/>
            <person name="Zhou Y."/>
        </authorList>
    </citation>
    <scope>NUCLEOTIDE SEQUENCE</scope>
    <source>
        <strain evidence="9">CGMCC 4.7398</strain>
    </source>
</reference>
<dbReference type="RefSeq" id="WP_189671176.1">
    <property type="nucleotide sequence ID" value="NZ_BNAS01000007.1"/>
</dbReference>